<evidence type="ECO:0000256" key="2">
    <source>
        <dbReference type="SAM" id="MobiDB-lite"/>
    </source>
</evidence>
<feature type="compositionally biased region" description="Polar residues" evidence="2">
    <location>
        <begin position="627"/>
        <end position="639"/>
    </location>
</feature>
<dbReference type="GeneID" id="102020832"/>
<evidence type="ECO:0000313" key="4">
    <source>
        <dbReference type="Ensembl" id="ENSCLAP00000001884.1"/>
    </source>
</evidence>
<organism evidence="4 5">
    <name type="scientific">Chinchilla lanigera</name>
    <name type="common">Long-tailed chinchilla</name>
    <name type="synonym">Chinchilla villidera</name>
    <dbReference type="NCBI Taxonomy" id="34839"/>
    <lineage>
        <taxon>Eukaryota</taxon>
        <taxon>Metazoa</taxon>
        <taxon>Chordata</taxon>
        <taxon>Craniata</taxon>
        <taxon>Vertebrata</taxon>
        <taxon>Euteleostomi</taxon>
        <taxon>Mammalia</taxon>
        <taxon>Eutheria</taxon>
        <taxon>Euarchontoglires</taxon>
        <taxon>Glires</taxon>
        <taxon>Rodentia</taxon>
        <taxon>Hystricomorpha</taxon>
        <taxon>Chinchillidae</taxon>
        <taxon>Chinchilla</taxon>
    </lineage>
</organism>
<sequence length="707" mass="77518">MVLEGALPVLQPDMTLNTGVTLSPSWILPPLPPTPVPIHQLHWEPPPPPFGNVPLPQGNPLVLSPFPGIPVVAGHGGYGLTRAGPFNITAQTRTAGRPPGSLLTQKVVLTQAPLIRGAPGVLYESMQHPAPQVLRAPPMTTMVPAPTGVNVHVDDGMWPRALHPPAILPEPSTTSGVNKVPPPCWDCREAGLVTSQANASPDHTCKSPSVYENFRRWQHLKTLLRRHLPHIPDAEAVSCFLVPVFRSLSRRHPTMNVEEGLRIGVREWDCRSNYERMTFYEVAAEFMEFEAAEEMEDPRLQMMGLPGHPCPAPPRPEPPRTPVPEVFQQPVCILRQTDPKAQAACPSARKCKQSQDPQVHDDIPPEAVREYIDTMDWLEEHHLLAMEEPDENQEEEQQQEEDELYPDPDLLSYCDELCSQEDFVTKVEAIINPQFLVEAESTDLERDIILAVRQVLEEEHGLTPEQLVEKRLLGSKAKGGVCRPWSRGAPRSAARQIAEQDDCDSKLKVNKETCPTPKASQVLKRCWATDEEPLGPEIPAVLHRRQSYVPLGHSGPSAFPQDLAPRCALGLRGAFPTVGPQEPLSGPGEDEGDFSSLSFLLASPRQLLPWEWPHIPGPDVGLLSPEGPTSQASPPQEGSLSPDFPPPAKSKKRVLTGGSAPVGKVPCPGPSCIGSGGQDLAQGLVPPSWPQKGRCKKLGSQRKRKRH</sequence>
<feature type="domain" description="Nuclear Testis protein N-terminal" evidence="3">
    <location>
        <begin position="14"/>
        <end position="707"/>
    </location>
</feature>
<dbReference type="PANTHER" id="PTHR22879:SF14">
    <property type="entry name" value="NUT FAMILY MEMBER 2A-RELATED"/>
    <property type="match status" value="1"/>
</dbReference>
<dbReference type="AlphaFoldDB" id="A0A8C2UQY1"/>
<dbReference type="InterPro" id="IPR024310">
    <property type="entry name" value="NUT"/>
</dbReference>
<proteinExistence type="inferred from homology"/>
<dbReference type="PANTHER" id="PTHR22879">
    <property type="entry name" value="NUT FAMILY MEMBER 1"/>
    <property type="match status" value="1"/>
</dbReference>
<evidence type="ECO:0000259" key="3">
    <source>
        <dbReference type="Pfam" id="PF12881"/>
    </source>
</evidence>
<keyword evidence="5" id="KW-1185">Reference proteome</keyword>
<comment type="similarity">
    <text evidence="1">Belongs to the NUT family.</text>
</comment>
<evidence type="ECO:0000256" key="1">
    <source>
        <dbReference type="ARBA" id="ARBA00010586"/>
    </source>
</evidence>
<feature type="region of interest" description="Disordered" evidence="2">
    <location>
        <begin position="619"/>
        <end position="707"/>
    </location>
</feature>
<dbReference type="Pfam" id="PF12881">
    <property type="entry name" value="NUT"/>
    <property type="match status" value="1"/>
</dbReference>
<dbReference type="InterPro" id="IPR024309">
    <property type="entry name" value="NUT_N"/>
</dbReference>
<dbReference type="OrthoDB" id="9634453at2759"/>
<dbReference type="Proteomes" id="UP000694398">
    <property type="component" value="Unassembled WGS sequence"/>
</dbReference>
<reference evidence="4" key="2">
    <citation type="submission" date="2025-09" db="UniProtKB">
        <authorList>
            <consortium name="Ensembl"/>
        </authorList>
    </citation>
    <scope>IDENTIFICATION</scope>
</reference>
<accession>A0A8C2UQY1</accession>
<dbReference type="RefSeq" id="XP_013362316.1">
    <property type="nucleotide sequence ID" value="XM_013506862.1"/>
</dbReference>
<gene>
    <name evidence="4" type="primary">LOC102020832</name>
</gene>
<evidence type="ECO:0000313" key="5">
    <source>
        <dbReference type="Proteomes" id="UP000694398"/>
    </source>
</evidence>
<dbReference type="Ensembl" id="ENSCLAT00000001927.1">
    <property type="protein sequence ID" value="ENSCLAP00000001884.1"/>
    <property type="gene ID" value="ENSCLAG00000001393.1"/>
</dbReference>
<protein>
    <submittedName>
        <fullName evidence="4">NUT family member 2G-like</fullName>
    </submittedName>
</protein>
<feature type="compositionally biased region" description="Basic residues" evidence="2">
    <location>
        <begin position="693"/>
        <end position="707"/>
    </location>
</feature>
<reference evidence="4" key="1">
    <citation type="submission" date="2025-08" db="UniProtKB">
        <authorList>
            <consortium name="Ensembl"/>
        </authorList>
    </citation>
    <scope>IDENTIFICATION</scope>
</reference>
<name>A0A8C2UQY1_CHILA</name>
<dbReference type="GeneTree" id="ENSGT00410000025793"/>